<name>A0AAJ0CGV9_9HYPO</name>
<dbReference type="SUPFAM" id="SSF52743">
    <property type="entry name" value="Subtilisin-like"/>
    <property type="match status" value="1"/>
</dbReference>
<evidence type="ECO:0000256" key="8">
    <source>
        <dbReference type="SAM" id="SignalP"/>
    </source>
</evidence>
<evidence type="ECO:0000313" key="12">
    <source>
        <dbReference type="Proteomes" id="UP001251528"/>
    </source>
</evidence>
<dbReference type="InterPro" id="IPR023828">
    <property type="entry name" value="Peptidase_S8_Ser-AS"/>
</dbReference>
<feature type="active site" description="Charge relay system" evidence="6">
    <location>
        <position position="146"/>
    </location>
</feature>
<dbReference type="PROSITE" id="PS51892">
    <property type="entry name" value="SUBTILASE"/>
    <property type="match status" value="1"/>
</dbReference>
<feature type="domain" description="Peptidase S8/S53" evidence="9">
    <location>
        <begin position="143"/>
        <end position="347"/>
    </location>
</feature>
<dbReference type="InterPro" id="IPR000209">
    <property type="entry name" value="Peptidase_S8/S53_dom"/>
</dbReference>
<dbReference type="PRINTS" id="PR00723">
    <property type="entry name" value="SUBTILISIN"/>
</dbReference>
<dbReference type="FunFam" id="3.40.50.200:FF:000014">
    <property type="entry name" value="Proteinase K"/>
    <property type="match status" value="1"/>
</dbReference>
<evidence type="ECO:0000256" key="7">
    <source>
        <dbReference type="RuleBase" id="RU003355"/>
    </source>
</evidence>
<keyword evidence="2 6" id="KW-0645">Protease</keyword>
<protein>
    <submittedName>
        <fullName evidence="11">Cuticle-degrading protease</fullName>
    </submittedName>
</protein>
<dbReference type="AlphaFoldDB" id="A0AAJ0CGV9"/>
<dbReference type="PROSITE" id="PS00138">
    <property type="entry name" value="SUBTILASE_SER"/>
    <property type="match status" value="1"/>
</dbReference>
<dbReference type="InterPro" id="IPR050131">
    <property type="entry name" value="Peptidase_S8_subtilisin-like"/>
</dbReference>
<dbReference type="GO" id="GO:0006508">
    <property type="term" value="P:proteolysis"/>
    <property type="evidence" value="ECO:0007669"/>
    <property type="project" value="UniProtKB-KW"/>
</dbReference>
<organism evidence="11 12">
    <name type="scientific">Conoideocrella luteorostrata</name>
    <dbReference type="NCBI Taxonomy" id="1105319"/>
    <lineage>
        <taxon>Eukaryota</taxon>
        <taxon>Fungi</taxon>
        <taxon>Dikarya</taxon>
        <taxon>Ascomycota</taxon>
        <taxon>Pezizomycotina</taxon>
        <taxon>Sordariomycetes</taxon>
        <taxon>Hypocreomycetidae</taxon>
        <taxon>Hypocreales</taxon>
        <taxon>Clavicipitaceae</taxon>
        <taxon>Conoideocrella</taxon>
    </lineage>
</organism>
<dbReference type="Gene3D" id="3.40.50.200">
    <property type="entry name" value="Peptidase S8/S53 domain"/>
    <property type="match status" value="1"/>
</dbReference>
<dbReference type="PROSITE" id="PS00136">
    <property type="entry name" value="SUBTILASE_ASP"/>
    <property type="match status" value="1"/>
</dbReference>
<dbReference type="Pfam" id="PF00082">
    <property type="entry name" value="Peptidase_S8"/>
    <property type="match status" value="1"/>
</dbReference>
<evidence type="ECO:0000256" key="4">
    <source>
        <dbReference type="ARBA" id="ARBA00022801"/>
    </source>
</evidence>
<comment type="similarity">
    <text evidence="1 6 7">Belongs to the peptidase S8 family.</text>
</comment>
<dbReference type="PANTHER" id="PTHR43806:SF58">
    <property type="entry name" value="ALKALINE PROTEASE 1-RELATED"/>
    <property type="match status" value="1"/>
</dbReference>
<dbReference type="InterPro" id="IPR037045">
    <property type="entry name" value="S8pro/Inhibitor_I9_sf"/>
</dbReference>
<dbReference type="InterPro" id="IPR036852">
    <property type="entry name" value="Peptidase_S8/S53_dom_sf"/>
</dbReference>
<dbReference type="InterPro" id="IPR015500">
    <property type="entry name" value="Peptidase_S8_subtilisin-rel"/>
</dbReference>
<feature type="active site" description="Charge relay system" evidence="6">
    <location>
        <position position="332"/>
    </location>
</feature>
<feature type="signal peptide" evidence="8">
    <location>
        <begin position="1"/>
        <end position="16"/>
    </location>
</feature>
<dbReference type="Gene3D" id="3.30.70.80">
    <property type="entry name" value="Peptidase S8 propeptide/proteinase inhibitor I9"/>
    <property type="match status" value="1"/>
</dbReference>
<keyword evidence="5 6" id="KW-0720">Serine protease</keyword>
<dbReference type="InterPro" id="IPR023827">
    <property type="entry name" value="Peptidase_S8_Asp-AS"/>
</dbReference>
<evidence type="ECO:0000256" key="6">
    <source>
        <dbReference type="PROSITE-ProRule" id="PRU01240"/>
    </source>
</evidence>
<evidence type="ECO:0000256" key="5">
    <source>
        <dbReference type="ARBA" id="ARBA00022825"/>
    </source>
</evidence>
<evidence type="ECO:0000256" key="3">
    <source>
        <dbReference type="ARBA" id="ARBA00022729"/>
    </source>
</evidence>
<dbReference type="CDD" id="cd04077">
    <property type="entry name" value="Peptidases_S8_PCSK9_ProteinaseK_like"/>
    <property type="match status" value="1"/>
</dbReference>
<dbReference type="SUPFAM" id="SSF54897">
    <property type="entry name" value="Protease propeptides/inhibitors"/>
    <property type="match status" value="1"/>
</dbReference>
<dbReference type="GO" id="GO:0004252">
    <property type="term" value="F:serine-type endopeptidase activity"/>
    <property type="evidence" value="ECO:0007669"/>
    <property type="project" value="UniProtKB-UniRule"/>
</dbReference>
<dbReference type="InterPro" id="IPR010259">
    <property type="entry name" value="S8pro/Inhibitor_I9"/>
</dbReference>
<dbReference type="EMBL" id="JASWJB010000249">
    <property type="protein sequence ID" value="KAK2592734.1"/>
    <property type="molecule type" value="Genomic_DNA"/>
</dbReference>
<keyword evidence="3 8" id="KW-0732">Signal</keyword>
<feature type="domain" description="Inhibitor I9" evidence="10">
    <location>
        <begin position="56"/>
        <end position="102"/>
    </location>
</feature>
<dbReference type="PROSITE" id="PS00137">
    <property type="entry name" value="SUBTILASE_HIS"/>
    <property type="match status" value="1"/>
</dbReference>
<dbReference type="Pfam" id="PF05922">
    <property type="entry name" value="Inhibitor_I9"/>
    <property type="match status" value="1"/>
</dbReference>
<sequence length="389" mass="40441">MHSGLLLLQLLPLALAAPAVQRSEPAPVLSPRGAVIEDKYIVKYKKSFSIASADDSLTALHAGADRVYKHLFQGFAGTLSQSSVEQLRHHPDVEYIEKDAIFTINAFVDQSGAPWGLSRISHRQRGADTYSYDDSAGEGTCAYVIDTGVEDTHPEFEGRAQLIRSFIDGEDADGNGHGTHVSGTIGSRSYGVAKKTQIYGVKVLSDQGSGSTSGIIAGMDFAIEDSKQRSCPKGVVANMSLGGGRSQSLNDAAAQMIQSGVFLAVAAGNDHRDASGFSPASEPTVCTVGSTDSSDSLSSFSNYGQVVDILAPGSNILSTWLGGGTNTISGTSMATPHIVGLAAYIAGLEGFPGAQALCERLQNLATRNAISNVPGGTVNLLGFNGNPSG</sequence>
<accession>A0AAJ0CGV9</accession>
<evidence type="ECO:0000256" key="2">
    <source>
        <dbReference type="ARBA" id="ARBA00022670"/>
    </source>
</evidence>
<dbReference type="GO" id="GO:0005576">
    <property type="term" value="C:extracellular region"/>
    <property type="evidence" value="ECO:0007669"/>
    <property type="project" value="UniProtKB-ARBA"/>
</dbReference>
<comment type="caution">
    <text evidence="11">The sequence shown here is derived from an EMBL/GenBank/DDBJ whole genome shotgun (WGS) entry which is preliminary data.</text>
</comment>
<evidence type="ECO:0000313" key="11">
    <source>
        <dbReference type="EMBL" id="KAK2592734.1"/>
    </source>
</evidence>
<evidence type="ECO:0000256" key="1">
    <source>
        <dbReference type="ARBA" id="ARBA00011073"/>
    </source>
</evidence>
<dbReference type="PANTHER" id="PTHR43806">
    <property type="entry name" value="PEPTIDASE S8"/>
    <property type="match status" value="1"/>
</dbReference>
<proteinExistence type="inferred from homology"/>
<gene>
    <name evidence="11" type="primary">PR1_1</name>
    <name evidence="11" type="ORF">QQS21_009577</name>
</gene>
<evidence type="ECO:0000259" key="9">
    <source>
        <dbReference type="Pfam" id="PF00082"/>
    </source>
</evidence>
<dbReference type="InterPro" id="IPR034193">
    <property type="entry name" value="PCSK9_ProteinaseK-like"/>
</dbReference>
<evidence type="ECO:0000259" key="10">
    <source>
        <dbReference type="Pfam" id="PF05922"/>
    </source>
</evidence>
<keyword evidence="4 6" id="KW-0378">Hydrolase</keyword>
<reference evidence="11" key="1">
    <citation type="submission" date="2023-06" db="EMBL/GenBank/DDBJ databases">
        <title>Conoideocrella luteorostrata (Hypocreales: Clavicipitaceae), a potential biocontrol fungus for elongate hemlock scale in United States Christmas tree production areas.</title>
        <authorList>
            <person name="Barrett H."/>
            <person name="Lovett B."/>
            <person name="Macias A.M."/>
            <person name="Stajich J.E."/>
            <person name="Kasson M.T."/>
        </authorList>
    </citation>
    <scope>NUCLEOTIDE SEQUENCE</scope>
    <source>
        <strain evidence="11">ARSEF 14590</strain>
    </source>
</reference>
<feature type="active site" description="Charge relay system" evidence="6">
    <location>
        <position position="177"/>
    </location>
</feature>
<dbReference type="Proteomes" id="UP001251528">
    <property type="component" value="Unassembled WGS sequence"/>
</dbReference>
<dbReference type="InterPro" id="IPR022398">
    <property type="entry name" value="Peptidase_S8_His-AS"/>
</dbReference>
<feature type="chain" id="PRO_5042537971" evidence="8">
    <location>
        <begin position="17"/>
        <end position="389"/>
    </location>
</feature>
<keyword evidence="12" id="KW-1185">Reference proteome</keyword>